<comment type="function">
    <text evidence="4 5">Required for flagellar hook formation. May act as a scaffolding protein.</text>
</comment>
<evidence type="ECO:0000256" key="3">
    <source>
        <dbReference type="ARBA" id="ARBA00022795"/>
    </source>
</evidence>
<evidence type="ECO:0000256" key="5">
    <source>
        <dbReference type="RuleBase" id="RU362076"/>
    </source>
</evidence>
<sequence>MSGSIASTTSAAASASAATRSNTRLAGDFNTFLTLLTTQLQNQSPTDPLDANQMTNQLVQFASVEQQIAMNQNLERMITLQQSAQLTAAAPLVGQRAEVESDRIALQNGTAEIRLPVAGTVRTAEIAVIDGAGRTVRTQNVTLTQAASGWTWDGRDSTGRQLTDGAYRVQVNGRGANGEAVSVPFAVRGTVTGAERSGSDLNLRMGALTVGFDRLRSIAPAN</sequence>
<keyword evidence="8" id="KW-0966">Cell projection</keyword>
<evidence type="ECO:0000313" key="9">
    <source>
        <dbReference type="Proteomes" id="UP000680815"/>
    </source>
</evidence>
<dbReference type="RefSeq" id="WP_209354399.1">
    <property type="nucleotide sequence ID" value="NZ_JAGIYZ010000054.1"/>
</dbReference>
<evidence type="ECO:0000256" key="4">
    <source>
        <dbReference type="ARBA" id="ARBA00024746"/>
    </source>
</evidence>
<keyword evidence="8" id="KW-0969">Cilium</keyword>
<name>A0ABS4B0A1_9PROT</name>
<protein>
    <recommendedName>
        <fullName evidence="2 5">Basal-body rod modification protein FlgD</fullName>
    </recommendedName>
</protein>
<keyword evidence="9" id="KW-1185">Reference proteome</keyword>
<dbReference type="Gene3D" id="2.60.40.4070">
    <property type="match status" value="1"/>
</dbReference>
<organism evidence="8 9">
    <name type="scientific">Roseomonas nitratireducens</name>
    <dbReference type="NCBI Taxonomy" id="2820810"/>
    <lineage>
        <taxon>Bacteria</taxon>
        <taxon>Pseudomonadati</taxon>
        <taxon>Pseudomonadota</taxon>
        <taxon>Alphaproteobacteria</taxon>
        <taxon>Acetobacterales</taxon>
        <taxon>Roseomonadaceae</taxon>
        <taxon>Roseomonas</taxon>
    </lineage>
</organism>
<accession>A0ABS4B0A1</accession>
<dbReference type="Pfam" id="PF03963">
    <property type="entry name" value="FlgD"/>
    <property type="match status" value="1"/>
</dbReference>
<evidence type="ECO:0000313" key="8">
    <source>
        <dbReference type="EMBL" id="MBP0467028.1"/>
    </source>
</evidence>
<feature type="domain" description="FlgD/Vpr Ig-like" evidence="7">
    <location>
        <begin position="102"/>
        <end position="174"/>
    </location>
</feature>
<dbReference type="InterPro" id="IPR005648">
    <property type="entry name" value="FlgD"/>
</dbReference>
<reference evidence="8 9" key="1">
    <citation type="submission" date="2021-03" db="EMBL/GenBank/DDBJ databases">
        <authorList>
            <person name="So Y."/>
        </authorList>
    </citation>
    <scope>NUCLEOTIDE SEQUENCE [LARGE SCALE GENOMIC DNA]</scope>
    <source>
        <strain evidence="8 9">PWR1</strain>
    </source>
</reference>
<proteinExistence type="inferred from homology"/>
<dbReference type="InterPro" id="IPR025965">
    <property type="entry name" value="FlgD/Vpr_Ig-like"/>
</dbReference>
<dbReference type="Pfam" id="PF13860">
    <property type="entry name" value="FlgD_ig"/>
    <property type="match status" value="1"/>
</dbReference>
<keyword evidence="8" id="KW-0282">Flagellum</keyword>
<evidence type="ECO:0000256" key="6">
    <source>
        <dbReference type="SAM" id="MobiDB-lite"/>
    </source>
</evidence>
<evidence type="ECO:0000256" key="1">
    <source>
        <dbReference type="ARBA" id="ARBA00010577"/>
    </source>
</evidence>
<feature type="region of interest" description="Disordered" evidence="6">
    <location>
        <begin position="1"/>
        <end position="20"/>
    </location>
</feature>
<dbReference type="Proteomes" id="UP000680815">
    <property type="component" value="Unassembled WGS sequence"/>
</dbReference>
<evidence type="ECO:0000259" key="7">
    <source>
        <dbReference type="Pfam" id="PF13860"/>
    </source>
</evidence>
<dbReference type="Gene3D" id="2.30.30.910">
    <property type="match status" value="1"/>
</dbReference>
<evidence type="ECO:0000256" key="2">
    <source>
        <dbReference type="ARBA" id="ARBA00016013"/>
    </source>
</evidence>
<comment type="similarity">
    <text evidence="1 5">Belongs to the FlgD family.</text>
</comment>
<comment type="caution">
    <text evidence="8">The sequence shown here is derived from an EMBL/GenBank/DDBJ whole genome shotgun (WGS) entry which is preliminary data.</text>
</comment>
<keyword evidence="3 5" id="KW-1005">Bacterial flagellum biogenesis</keyword>
<dbReference type="EMBL" id="JAGIYZ010000054">
    <property type="protein sequence ID" value="MBP0467028.1"/>
    <property type="molecule type" value="Genomic_DNA"/>
</dbReference>
<gene>
    <name evidence="8" type="ORF">J5Y09_24105</name>
</gene>